<keyword evidence="7" id="KW-0482">Metalloprotease</keyword>
<keyword evidence="9" id="KW-0732">Signal</keyword>
<evidence type="ECO:0000259" key="10">
    <source>
        <dbReference type="Pfam" id="PF00675"/>
    </source>
</evidence>
<protein>
    <submittedName>
        <fullName evidence="12">Insulinase family protein</fullName>
    </submittedName>
</protein>
<dbReference type="Pfam" id="PF00675">
    <property type="entry name" value="Peptidase_M16"/>
    <property type="match status" value="1"/>
</dbReference>
<dbReference type="InterPro" id="IPR011249">
    <property type="entry name" value="Metalloenz_LuxS/M16"/>
</dbReference>
<evidence type="ECO:0000256" key="3">
    <source>
        <dbReference type="ARBA" id="ARBA00022670"/>
    </source>
</evidence>
<dbReference type="InterPro" id="IPR001431">
    <property type="entry name" value="Pept_M16_Zn_BS"/>
</dbReference>
<comment type="cofactor">
    <cofactor evidence="1">
        <name>Zn(2+)</name>
        <dbReference type="ChEBI" id="CHEBI:29105"/>
    </cofactor>
</comment>
<feature type="signal peptide" evidence="9">
    <location>
        <begin position="1"/>
        <end position="23"/>
    </location>
</feature>
<evidence type="ECO:0000256" key="6">
    <source>
        <dbReference type="ARBA" id="ARBA00022833"/>
    </source>
</evidence>
<dbReference type="GO" id="GO:0004222">
    <property type="term" value="F:metalloendopeptidase activity"/>
    <property type="evidence" value="ECO:0007669"/>
    <property type="project" value="InterPro"/>
</dbReference>
<feature type="chain" id="PRO_5026266270" evidence="9">
    <location>
        <begin position="24"/>
        <end position="965"/>
    </location>
</feature>
<evidence type="ECO:0000256" key="8">
    <source>
        <dbReference type="RuleBase" id="RU004447"/>
    </source>
</evidence>
<feature type="domain" description="Peptidase M16 N-terminal" evidence="10">
    <location>
        <begin position="66"/>
        <end position="185"/>
    </location>
</feature>
<keyword evidence="13" id="KW-1185">Reference proteome</keyword>
<dbReference type="RefSeq" id="WP_158897452.1">
    <property type="nucleotide sequence ID" value="NZ_CP035733.1"/>
</dbReference>
<dbReference type="GO" id="GO:0006508">
    <property type="term" value="P:proteolysis"/>
    <property type="evidence" value="ECO:0007669"/>
    <property type="project" value="UniProtKB-KW"/>
</dbReference>
<dbReference type="AlphaFoldDB" id="A0A6I6L129"/>
<keyword evidence="6" id="KW-0862">Zinc</keyword>
<keyword evidence="4" id="KW-0479">Metal-binding</keyword>
<dbReference type="KEGG" id="slaa:EUU25_00035"/>
<proteinExistence type="inferred from homology"/>
<dbReference type="PANTHER" id="PTHR43690:SF17">
    <property type="entry name" value="PROTEIN YHJJ"/>
    <property type="match status" value="1"/>
</dbReference>
<sequence length="965" mass="107246">MAVRRFWPVFATAFLFFATAANAAPDKAVPGTERTAPWNAETSDLEPDSSIIYGRLPNGVRYAIRPNQRPQNQVIVRMTVDFGSAAETEDEQGLAHFIEHMAFNGTTNVPEGEMVKMLERLGLSFGADTNASTGYTQTQYKLDLPRADPALLERSLFLMRETASEILFNESAVDAERGVVIAEKRERENFGFQSARAANNLFYPNTYFATRYPIGQQNILESAPAERMRALYRKWYRPDRIKIIVVGPVDVSTVEQEIVRKFADWSNPGPGLRDFDTCTVDTNRNAAADMFVHPKISEGISVQQFFPDRMRPDTIERALVELKMQIASSIIVQRMSRRSRENDIPFLSGGTSFGIGFCDSYARVGFSASGKDGSWRELLPFAEQIVRQATRYGFSEAEISEQLKRFDASYDNARKSEATKPSVAIANELTAIDEDVLNSAAYRQLLWRQLRPFMTKSAIDTEFAGWFGRLDKPLLFLTTKSGEGFTKDDLLDQFAKSRQTEIAPPTDRKEQDFAYTDFGAPATVVSDTRIADLGIRTLRFSNGVLLNIKKTDFEDNRIRYSLRIDGGELHFGKENAPLAALMSGAYISGGLEAHDIEDLRSLLAGTTVSTGFSVSDDYFGSSGAIAPADLERQLQVMAAYTKYPAYADNALRLFRRPLPELYARLDATPGSVMGTSTPKIMTDNDPRFSIAPLETMQSVNFAMLKTALDDSLLKNRLEIALVGDVDEDAAIASVARTFGALPARNTEAVTTSKQRETAWSATRGTFNLPHKGEANQMGWRRIWPTTDDSDQKVSQGMDLLARIVTIRLTDELREKLGATYGGGASSFMSNVYPGRGTFAIATSGDPKDLPAIEAAVDAIIAELRAAPVNKDLFERARKPVLESYTDWKKQNGPWIGIAAIAQTNPKRLDRFRNSEELFKTITTDDIWQLAKKWLEPSAPFTFRAVPDELVDVDGSLRQAPLAPAK</sequence>
<organism evidence="12 13">
    <name type="scientific">Sphingorhabdus lacus</name>
    <dbReference type="NCBI Taxonomy" id="392610"/>
    <lineage>
        <taxon>Bacteria</taxon>
        <taxon>Pseudomonadati</taxon>
        <taxon>Pseudomonadota</taxon>
        <taxon>Alphaproteobacteria</taxon>
        <taxon>Sphingomonadales</taxon>
        <taxon>Sphingomonadaceae</taxon>
        <taxon>Sphingorhabdus</taxon>
    </lineage>
</organism>
<keyword evidence="5" id="KW-0378">Hydrolase</keyword>
<keyword evidence="3" id="KW-0645">Protease</keyword>
<dbReference type="Pfam" id="PF05193">
    <property type="entry name" value="Peptidase_M16_C"/>
    <property type="match status" value="2"/>
</dbReference>
<name>A0A6I6L129_9SPHN</name>
<evidence type="ECO:0000313" key="12">
    <source>
        <dbReference type="EMBL" id="QGY79150.1"/>
    </source>
</evidence>
<dbReference type="InterPro" id="IPR007863">
    <property type="entry name" value="Peptidase_M16_C"/>
</dbReference>
<dbReference type="SUPFAM" id="SSF63411">
    <property type="entry name" value="LuxS/MPP-like metallohydrolase"/>
    <property type="match status" value="3"/>
</dbReference>
<evidence type="ECO:0000313" key="13">
    <source>
        <dbReference type="Proteomes" id="UP000428803"/>
    </source>
</evidence>
<accession>A0A6I6L129</accession>
<dbReference type="PANTHER" id="PTHR43690">
    <property type="entry name" value="NARDILYSIN"/>
    <property type="match status" value="1"/>
</dbReference>
<dbReference type="Proteomes" id="UP000428803">
    <property type="component" value="Chromosome"/>
</dbReference>
<evidence type="ECO:0000259" key="11">
    <source>
        <dbReference type="Pfam" id="PF05193"/>
    </source>
</evidence>
<dbReference type="PROSITE" id="PS00143">
    <property type="entry name" value="INSULINASE"/>
    <property type="match status" value="1"/>
</dbReference>
<evidence type="ECO:0000256" key="7">
    <source>
        <dbReference type="ARBA" id="ARBA00023049"/>
    </source>
</evidence>
<dbReference type="OrthoDB" id="9811314at2"/>
<evidence type="ECO:0000256" key="4">
    <source>
        <dbReference type="ARBA" id="ARBA00022723"/>
    </source>
</evidence>
<evidence type="ECO:0000256" key="9">
    <source>
        <dbReference type="SAM" id="SignalP"/>
    </source>
</evidence>
<evidence type="ECO:0000256" key="2">
    <source>
        <dbReference type="ARBA" id="ARBA00007261"/>
    </source>
</evidence>
<comment type="similarity">
    <text evidence="2 8">Belongs to the peptidase M16 family.</text>
</comment>
<evidence type="ECO:0000256" key="1">
    <source>
        <dbReference type="ARBA" id="ARBA00001947"/>
    </source>
</evidence>
<reference evidence="13" key="1">
    <citation type="submission" date="2019-01" db="EMBL/GenBank/DDBJ databases">
        <title>Sphingorhabdus lacus sp.nov., isolated from an oligotrophic freshwater lake.</title>
        <authorList>
            <person name="Park M."/>
        </authorList>
    </citation>
    <scope>NUCLEOTIDE SEQUENCE [LARGE SCALE GENOMIC DNA]</scope>
    <source>
        <strain evidence="13">IMCC1753</strain>
    </source>
</reference>
<feature type="domain" description="Peptidase M16 C-terminal" evidence="11">
    <location>
        <begin position="225"/>
        <end position="290"/>
    </location>
</feature>
<feature type="domain" description="Peptidase M16 C-terminal" evidence="11">
    <location>
        <begin position="712"/>
        <end position="878"/>
    </location>
</feature>
<evidence type="ECO:0000256" key="5">
    <source>
        <dbReference type="ARBA" id="ARBA00022801"/>
    </source>
</evidence>
<dbReference type="InterPro" id="IPR011765">
    <property type="entry name" value="Pept_M16_N"/>
</dbReference>
<dbReference type="GO" id="GO:0046872">
    <property type="term" value="F:metal ion binding"/>
    <property type="evidence" value="ECO:0007669"/>
    <property type="project" value="UniProtKB-KW"/>
</dbReference>
<gene>
    <name evidence="12" type="ORF">EUU25_00035</name>
</gene>
<dbReference type="EMBL" id="CP035733">
    <property type="protein sequence ID" value="QGY79150.1"/>
    <property type="molecule type" value="Genomic_DNA"/>
</dbReference>
<dbReference type="Gene3D" id="3.30.830.10">
    <property type="entry name" value="Metalloenzyme, LuxS/M16 peptidase-like"/>
    <property type="match status" value="3"/>
</dbReference>
<dbReference type="InterPro" id="IPR050626">
    <property type="entry name" value="Peptidase_M16"/>
</dbReference>